<name>A0A8F5GZM8_9CREN</name>
<keyword evidence="2" id="KW-1185">Reference proteome</keyword>
<dbReference type="GeneID" id="75046116"/>
<reference evidence="1 2" key="1">
    <citation type="journal article" date="2021" name="Environ. Microbiol.">
        <title>New insights into the diversity and evolution of the archaeal mobilome from three complete genomes of Saccharolobus shibatae.</title>
        <authorList>
            <person name="Medvedeva S."/>
            <person name="Brandt D."/>
            <person name="Cvirkaite-Krupovic V."/>
            <person name="Liu Y."/>
            <person name="Severinov K."/>
            <person name="Ishino S."/>
            <person name="Ishino Y."/>
            <person name="Prangishvili D."/>
            <person name="Kalinowski J."/>
            <person name="Krupovic M."/>
        </authorList>
    </citation>
    <scope>NUCLEOTIDE SEQUENCE [LARGE SCALE GENOMIC DNA]</scope>
    <source>
        <strain evidence="1 2">S38A</strain>
    </source>
</reference>
<sequence length="40" mass="4492">MLTKYKKGGVKVIVFLDEPYWKGVKLALLIVLRGPTLLSC</sequence>
<organism evidence="1 2">
    <name type="scientific">Saccharolobus shibatae</name>
    <dbReference type="NCBI Taxonomy" id="2286"/>
    <lineage>
        <taxon>Archaea</taxon>
        <taxon>Thermoproteota</taxon>
        <taxon>Thermoprotei</taxon>
        <taxon>Sulfolobales</taxon>
        <taxon>Sulfolobaceae</taxon>
        <taxon>Saccharolobus</taxon>
    </lineage>
</organism>
<dbReference type="EMBL" id="CP077713">
    <property type="protein sequence ID" value="QXJ35474.1"/>
    <property type="molecule type" value="Genomic_DNA"/>
</dbReference>
<evidence type="ECO:0000313" key="2">
    <source>
        <dbReference type="Proteomes" id="UP000694036"/>
    </source>
</evidence>
<protein>
    <submittedName>
        <fullName evidence="1">Uncharacterized protein</fullName>
    </submittedName>
</protein>
<proteinExistence type="predicted"/>
<dbReference type="AlphaFoldDB" id="A0A8F5GZM8"/>
<dbReference type="Proteomes" id="UP000694036">
    <property type="component" value="Chromosome"/>
</dbReference>
<accession>A0A8F5GZM8</accession>
<dbReference type="RefSeq" id="WP_261310031.1">
    <property type="nucleotide sequence ID" value="NZ_CP077713.1"/>
</dbReference>
<evidence type="ECO:0000313" key="1">
    <source>
        <dbReference type="EMBL" id="QXJ35474.1"/>
    </source>
</evidence>
<gene>
    <name evidence="1" type="ORF">J5U22_02021</name>
</gene>